<protein>
    <submittedName>
        <fullName evidence="2">Putative periplasmic protein</fullName>
    </submittedName>
</protein>
<feature type="domain" description="AMIN" evidence="1">
    <location>
        <begin position="106"/>
        <end position="193"/>
    </location>
</feature>
<evidence type="ECO:0000313" key="2">
    <source>
        <dbReference type="EMBL" id="CRI33661.1"/>
    </source>
</evidence>
<dbReference type="Proteomes" id="UP000046090">
    <property type="component" value="Unassembled WGS sequence"/>
</dbReference>
<dbReference type="Gene3D" id="2.60.40.3500">
    <property type="match status" value="1"/>
</dbReference>
<reference evidence="3" key="1">
    <citation type="submission" date="2014-12" db="EMBL/GenBank/DDBJ databases">
        <authorList>
            <person name="Smet A."/>
        </authorList>
    </citation>
    <scope>NUCLEOTIDE SEQUENCE [LARGE SCALE GENOMIC DNA]</scope>
</reference>
<evidence type="ECO:0000259" key="1">
    <source>
        <dbReference type="Pfam" id="PF11741"/>
    </source>
</evidence>
<organism evidence="2 3">
    <name type="scientific">Helicobacter heilmannii</name>
    <dbReference type="NCBI Taxonomy" id="35817"/>
    <lineage>
        <taxon>Bacteria</taxon>
        <taxon>Pseudomonadati</taxon>
        <taxon>Campylobacterota</taxon>
        <taxon>Epsilonproteobacteria</taxon>
        <taxon>Campylobacterales</taxon>
        <taxon>Helicobacteraceae</taxon>
        <taxon>Helicobacter</taxon>
    </lineage>
</organism>
<evidence type="ECO:0000313" key="3">
    <source>
        <dbReference type="Proteomes" id="UP000046090"/>
    </source>
</evidence>
<dbReference type="Pfam" id="PF11741">
    <property type="entry name" value="AMIN"/>
    <property type="match status" value="1"/>
</dbReference>
<sequence length="194" mass="22789">MSKWWVFLLLGALVAREDPFESSKSMGRMGLGDEVPDYFRYINVNLPSTARVLTKVTLTYKSIDASVHSQSVDIDQRIDWHYPIKVTQQAAILGVEDNIYRVGDFDFWIHGNKLYLHTSDKIQRSFVLIDPYRLIIDIDRGERALQDHKEIHKKYVNSVALETHDNFYRFSIVLDGQYQYKIEQKNNYLVIDLR</sequence>
<name>A0A0K2XHG6_HELHE</name>
<accession>A0A0K2XHG6</accession>
<proteinExistence type="predicted"/>
<keyword evidence="3" id="KW-1185">Reference proteome</keyword>
<gene>
    <name evidence="2" type="ORF">HHE01_08650</name>
</gene>
<dbReference type="EMBL" id="CDMK01000001">
    <property type="protein sequence ID" value="CRI33661.1"/>
    <property type="molecule type" value="Genomic_DNA"/>
</dbReference>
<dbReference type="GeneID" id="76196338"/>
<dbReference type="AlphaFoldDB" id="A0A0K2XHG6"/>
<dbReference type="InterPro" id="IPR021731">
    <property type="entry name" value="AMIN_dom"/>
</dbReference>
<dbReference type="RefSeq" id="WP_015107519.1">
    <property type="nucleotide sequence ID" value="NZ_AP026684.1"/>
</dbReference>